<feature type="domain" description="BIG2" evidence="2">
    <location>
        <begin position="33"/>
        <end position="105"/>
    </location>
</feature>
<dbReference type="Gene3D" id="3.40.33.10">
    <property type="entry name" value="CAP"/>
    <property type="match status" value="1"/>
</dbReference>
<sequence>MRHYKKSSKKTITLFLSLILTLTSTFSLPTQASALTIQLNQTAATIRVGKKTTLSIKGTSKKITWSSKNATIASVNQKGIVTGKKKGITYISAKVAGKTLRCKITVKPKAASSIAMVINGVSLKLGDSVLTLKRKFGEPTRIDTSIYSFDYYVYNTKNYEHFFMVGVQNNKIVAFYSDTSTFKIGSLTPSCSISQVNGLLKSSIDSTAKEAFITSNGLYYRLFFDQLGKKNLVGTLVSSVPLTQKTRTSTILKAEEREIFDTCNSARVRNGLTPFTWSEKAATASRNHSKDMATNNYFSHTSLSGTNPWDRMISVGISWRSCGENIIAGYTDGISANNGWLNSSGHRSNMLANFTYLGVGGATGGSYGIYFTEGFYS</sequence>
<dbReference type="EMBL" id="JADIML010000294">
    <property type="protein sequence ID" value="MBO8464296.1"/>
    <property type="molecule type" value="Genomic_DNA"/>
</dbReference>
<dbReference type="PANTHER" id="PTHR31157:SF1">
    <property type="entry name" value="SCP DOMAIN-CONTAINING PROTEIN"/>
    <property type="match status" value="1"/>
</dbReference>
<dbReference type="InterPro" id="IPR035940">
    <property type="entry name" value="CAP_sf"/>
</dbReference>
<dbReference type="SUPFAM" id="SSF49373">
    <property type="entry name" value="Invasin/intimin cell-adhesion fragments"/>
    <property type="match status" value="1"/>
</dbReference>
<dbReference type="Gene3D" id="2.60.40.1080">
    <property type="match status" value="1"/>
</dbReference>
<evidence type="ECO:0000259" key="2">
    <source>
        <dbReference type="SMART" id="SM00635"/>
    </source>
</evidence>
<feature type="signal peptide" evidence="1">
    <location>
        <begin position="1"/>
        <end position="32"/>
    </location>
</feature>
<evidence type="ECO:0000313" key="4">
    <source>
        <dbReference type="Proteomes" id="UP000823618"/>
    </source>
</evidence>
<protein>
    <submittedName>
        <fullName evidence="3">Ig-like domain-containing protein</fullName>
    </submittedName>
</protein>
<dbReference type="Pfam" id="PF00188">
    <property type="entry name" value="CAP"/>
    <property type="match status" value="1"/>
</dbReference>
<reference evidence="3" key="2">
    <citation type="journal article" date="2021" name="PeerJ">
        <title>Extensive microbial diversity within the chicken gut microbiome revealed by metagenomics and culture.</title>
        <authorList>
            <person name="Gilroy R."/>
            <person name="Ravi A."/>
            <person name="Getino M."/>
            <person name="Pursley I."/>
            <person name="Horton D.L."/>
            <person name="Alikhan N.F."/>
            <person name="Baker D."/>
            <person name="Gharbi K."/>
            <person name="Hall N."/>
            <person name="Watson M."/>
            <person name="Adriaenssens E.M."/>
            <person name="Foster-Nyarko E."/>
            <person name="Jarju S."/>
            <person name="Secka A."/>
            <person name="Antonio M."/>
            <person name="Oren A."/>
            <person name="Chaudhuri R.R."/>
            <person name="La Ragione R."/>
            <person name="Hildebrand F."/>
            <person name="Pallen M.J."/>
        </authorList>
    </citation>
    <scope>NUCLEOTIDE SEQUENCE</scope>
    <source>
        <strain evidence="3">E3-2379</strain>
    </source>
</reference>
<dbReference type="Pfam" id="PF14504">
    <property type="entry name" value="CAP_assoc_N"/>
    <property type="match status" value="1"/>
</dbReference>
<accession>A0A9D9N8G3</accession>
<reference evidence="3" key="1">
    <citation type="submission" date="2020-10" db="EMBL/GenBank/DDBJ databases">
        <authorList>
            <person name="Gilroy R."/>
        </authorList>
    </citation>
    <scope>NUCLEOTIDE SEQUENCE</scope>
    <source>
        <strain evidence="3">E3-2379</strain>
    </source>
</reference>
<keyword evidence="1" id="KW-0732">Signal</keyword>
<comment type="caution">
    <text evidence="3">The sequence shown here is derived from an EMBL/GenBank/DDBJ whole genome shotgun (WGS) entry which is preliminary data.</text>
</comment>
<dbReference type="PANTHER" id="PTHR31157">
    <property type="entry name" value="SCP DOMAIN-CONTAINING PROTEIN"/>
    <property type="match status" value="1"/>
</dbReference>
<dbReference type="Proteomes" id="UP000823618">
    <property type="component" value="Unassembled WGS sequence"/>
</dbReference>
<dbReference type="AlphaFoldDB" id="A0A9D9N8G3"/>
<dbReference type="SUPFAM" id="SSF55797">
    <property type="entry name" value="PR-1-like"/>
    <property type="match status" value="1"/>
</dbReference>
<dbReference type="Pfam" id="PF02368">
    <property type="entry name" value="Big_2"/>
    <property type="match status" value="1"/>
</dbReference>
<dbReference type="InterPro" id="IPR003343">
    <property type="entry name" value="Big_2"/>
</dbReference>
<evidence type="ECO:0000256" key="1">
    <source>
        <dbReference type="SAM" id="SignalP"/>
    </source>
</evidence>
<proteinExistence type="predicted"/>
<dbReference type="CDD" id="cd05379">
    <property type="entry name" value="CAP_bacterial"/>
    <property type="match status" value="1"/>
</dbReference>
<dbReference type="InterPro" id="IPR014044">
    <property type="entry name" value="CAP_dom"/>
</dbReference>
<dbReference type="InterPro" id="IPR008964">
    <property type="entry name" value="Invasin/intimin_cell_adhesion"/>
</dbReference>
<evidence type="ECO:0000313" key="3">
    <source>
        <dbReference type="EMBL" id="MBO8464296.1"/>
    </source>
</evidence>
<dbReference type="SMART" id="SM00635">
    <property type="entry name" value="BID_2"/>
    <property type="match status" value="1"/>
</dbReference>
<name>A0A9D9N8G3_9FIRM</name>
<gene>
    <name evidence="3" type="ORF">IAC13_10230</name>
</gene>
<feature type="chain" id="PRO_5039392903" evidence="1">
    <location>
        <begin position="33"/>
        <end position="377"/>
    </location>
</feature>
<dbReference type="InterPro" id="IPR029410">
    <property type="entry name" value="CAP_assoc"/>
</dbReference>
<organism evidence="3 4">
    <name type="scientific">Candidatus Scybalomonas excrementavium</name>
    <dbReference type="NCBI Taxonomy" id="2840943"/>
    <lineage>
        <taxon>Bacteria</taxon>
        <taxon>Bacillati</taxon>
        <taxon>Bacillota</taxon>
        <taxon>Clostridia</taxon>
        <taxon>Lachnospirales</taxon>
        <taxon>Lachnospiraceae</taxon>
        <taxon>Lachnospiraceae incertae sedis</taxon>
        <taxon>Candidatus Scybalomonas</taxon>
    </lineage>
</organism>